<dbReference type="Pfam" id="PF00620">
    <property type="entry name" value="RhoGAP"/>
    <property type="match status" value="1"/>
</dbReference>
<feature type="region of interest" description="Disordered" evidence="1">
    <location>
        <begin position="52"/>
        <end position="81"/>
    </location>
</feature>
<dbReference type="Gene3D" id="1.10.555.10">
    <property type="entry name" value="Rho GTPase activation protein"/>
    <property type="match status" value="1"/>
</dbReference>
<evidence type="ECO:0000259" key="2">
    <source>
        <dbReference type="PROSITE" id="PS50238"/>
    </source>
</evidence>
<accession>A0ABQ8PKI7</accession>
<name>A0ABQ8PKI7_9FUNG</name>
<sequence>MSQPTLNARRLSSPKFFAKVTWVDTLSQLAGLVPLNQINVPQPVYEHNMKVESAMSASSQAKSSRNRATTHSQPAEQPASLESQVFGVPLETLVTNATAGMLPRPLRECISYIRHNGLATEGLFRRSPPSTALRAAKDSYNRGQHVDLDLAGVHVAAVLLKLFFRELPTPVFGTQNSYEIVRALPLAGKTAPQEEGDTVDAVSEQMDNVRARYVEEVVLGSLDKACRLVLCFTFALLGVVSRHEEDNRMSAYNLAIVWAPNLARSDNPVEDVSMCAGGGATVGAVVQIMVRFFDRVFVREIEEILGKQPEDAAVAILDAVDQMNTGPVAPELPKRRPIAGSAETEAFSDDGSEQPFADAETAVVEEHPLDTGDNDDDGKAAAESTSQTTKSSD</sequence>
<dbReference type="PROSITE" id="PS50238">
    <property type="entry name" value="RHOGAP"/>
    <property type="match status" value="1"/>
</dbReference>
<reference evidence="3" key="1">
    <citation type="submission" date="2022-07" db="EMBL/GenBank/DDBJ databases">
        <title>Phylogenomic reconstructions and comparative analyses of Kickxellomycotina fungi.</title>
        <authorList>
            <person name="Reynolds N.K."/>
            <person name="Stajich J.E."/>
            <person name="Barry K."/>
            <person name="Grigoriev I.V."/>
            <person name="Crous P."/>
            <person name="Smith M.E."/>
        </authorList>
    </citation>
    <scope>NUCLEOTIDE SEQUENCE</scope>
    <source>
        <strain evidence="3">BCRC 34882</strain>
    </source>
</reference>
<comment type="caution">
    <text evidence="3">The sequence shown here is derived from an EMBL/GenBank/DDBJ whole genome shotgun (WGS) entry which is preliminary data.</text>
</comment>
<feature type="region of interest" description="Disordered" evidence="1">
    <location>
        <begin position="325"/>
        <end position="393"/>
    </location>
</feature>
<dbReference type="PANTHER" id="PTHR45808:SF2">
    <property type="entry name" value="RHO GTPASE-ACTIVATING PROTEIN 68F"/>
    <property type="match status" value="1"/>
</dbReference>
<feature type="compositionally biased region" description="Low complexity" evidence="1">
    <location>
        <begin position="53"/>
        <end position="63"/>
    </location>
</feature>
<keyword evidence="4" id="KW-1185">Reference proteome</keyword>
<evidence type="ECO:0000313" key="3">
    <source>
        <dbReference type="EMBL" id="KAJ1991072.1"/>
    </source>
</evidence>
<feature type="compositionally biased region" description="Polar residues" evidence="1">
    <location>
        <begin position="66"/>
        <end position="81"/>
    </location>
</feature>
<dbReference type="InterPro" id="IPR008936">
    <property type="entry name" value="Rho_GTPase_activation_prot"/>
</dbReference>
<protein>
    <recommendedName>
        <fullName evidence="2">Rho-GAP domain-containing protein</fullName>
    </recommendedName>
</protein>
<gene>
    <name evidence="3" type="ORF">EDC05_003673</name>
</gene>
<feature type="domain" description="Rho-GAP" evidence="2">
    <location>
        <begin position="88"/>
        <end position="297"/>
    </location>
</feature>
<dbReference type="SMART" id="SM00324">
    <property type="entry name" value="RhoGAP"/>
    <property type="match status" value="1"/>
</dbReference>
<dbReference type="PANTHER" id="PTHR45808">
    <property type="entry name" value="RHO GTPASE-ACTIVATING PROTEIN 68F"/>
    <property type="match status" value="1"/>
</dbReference>
<dbReference type="EMBL" id="JANBQD010000042">
    <property type="protein sequence ID" value="KAJ1991072.1"/>
    <property type="molecule type" value="Genomic_DNA"/>
</dbReference>
<dbReference type="CDD" id="cd00159">
    <property type="entry name" value="RhoGAP"/>
    <property type="match status" value="1"/>
</dbReference>
<feature type="compositionally biased region" description="Polar residues" evidence="1">
    <location>
        <begin position="383"/>
        <end position="393"/>
    </location>
</feature>
<evidence type="ECO:0000313" key="4">
    <source>
        <dbReference type="Proteomes" id="UP001151295"/>
    </source>
</evidence>
<dbReference type="SUPFAM" id="SSF48350">
    <property type="entry name" value="GTPase activation domain, GAP"/>
    <property type="match status" value="1"/>
</dbReference>
<dbReference type="InterPro" id="IPR000198">
    <property type="entry name" value="RhoGAP_dom"/>
</dbReference>
<organism evidence="3 4">
    <name type="scientific">Coemansia umbellata</name>
    <dbReference type="NCBI Taxonomy" id="1424467"/>
    <lineage>
        <taxon>Eukaryota</taxon>
        <taxon>Fungi</taxon>
        <taxon>Fungi incertae sedis</taxon>
        <taxon>Zoopagomycota</taxon>
        <taxon>Kickxellomycotina</taxon>
        <taxon>Kickxellomycetes</taxon>
        <taxon>Kickxellales</taxon>
        <taxon>Kickxellaceae</taxon>
        <taxon>Coemansia</taxon>
    </lineage>
</organism>
<dbReference type="Proteomes" id="UP001151295">
    <property type="component" value="Unassembled WGS sequence"/>
</dbReference>
<proteinExistence type="predicted"/>
<evidence type="ECO:0000256" key="1">
    <source>
        <dbReference type="SAM" id="MobiDB-lite"/>
    </source>
</evidence>